<proteinExistence type="predicted"/>
<feature type="chain" id="PRO_5035829896" description="Secreted protein" evidence="2">
    <location>
        <begin position="25"/>
        <end position="131"/>
    </location>
</feature>
<accession>A0A8R1IP15</accession>
<keyword evidence="2" id="KW-0732">Signal</keyword>
<keyword evidence="4" id="KW-1185">Reference proteome</keyword>
<dbReference type="Proteomes" id="UP000005237">
    <property type="component" value="Unassembled WGS sequence"/>
</dbReference>
<reference evidence="4" key="1">
    <citation type="submission" date="2010-08" db="EMBL/GenBank/DDBJ databases">
        <authorList>
            <consortium name="Caenorhabditis japonica Sequencing Consortium"/>
            <person name="Wilson R.K."/>
        </authorList>
    </citation>
    <scope>NUCLEOTIDE SEQUENCE [LARGE SCALE GENOMIC DNA]</scope>
    <source>
        <strain evidence="4">DF5081</strain>
    </source>
</reference>
<evidence type="ECO:0000313" key="3">
    <source>
        <dbReference type="EnsemblMetazoa" id="CJA35437.1"/>
    </source>
</evidence>
<evidence type="ECO:0008006" key="5">
    <source>
        <dbReference type="Google" id="ProtNLM"/>
    </source>
</evidence>
<organism evidence="3 4">
    <name type="scientific">Caenorhabditis japonica</name>
    <dbReference type="NCBI Taxonomy" id="281687"/>
    <lineage>
        <taxon>Eukaryota</taxon>
        <taxon>Metazoa</taxon>
        <taxon>Ecdysozoa</taxon>
        <taxon>Nematoda</taxon>
        <taxon>Chromadorea</taxon>
        <taxon>Rhabditida</taxon>
        <taxon>Rhabditina</taxon>
        <taxon>Rhabditomorpha</taxon>
        <taxon>Rhabditoidea</taxon>
        <taxon>Rhabditidae</taxon>
        <taxon>Peloderinae</taxon>
        <taxon>Caenorhabditis</taxon>
    </lineage>
</organism>
<feature type="signal peptide" evidence="2">
    <location>
        <begin position="1"/>
        <end position="24"/>
    </location>
</feature>
<dbReference type="AlphaFoldDB" id="A0A8R1IP15"/>
<feature type="transmembrane region" description="Helical" evidence="1">
    <location>
        <begin position="103"/>
        <end position="121"/>
    </location>
</feature>
<protein>
    <recommendedName>
        <fullName evidence="5">Secreted protein</fullName>
    </recommendedName>
</protein>
<reference evidence="3" key="2">
    <citation type="submission" date="2022-06" db="UniProtKB">
        <authorList>
            <consortium name="EnsemblMetazoa"/>
        </authorList>
    </citation>
    <scope>IDENTIFICATION</scope>
    <source>
        <strain evidence="3">DF5081</strain>
    </source>
</reference>
<evidence type="ECO:0000313" key="4">
    <source>
        <dbReference type="Proteomes" id="UP000005237"/>
    </source>
</evidence>
<dbReference type="EnsemblMetazoa" id="CJA35437.1">
    <property type="protein sequence ID" value="CJA35437.1"/>
    <property type="gene ID" value="WBGene00211284"/>
</dbReference>
<keyword evidence="1" id="KW-0472">Membrane</keyword>
<name>A0A8R1IP15_CAEJA</name>
<sequence length="131" mass="14279">MHVLPLHLFYVSAFLSLSVPRARCVVITEANVPKTTASVFACPSNANSFRIGRPAMGPATTAGGAECVRSVGGQFWPMGVGFGVAEMGVESTDPQTSEKVQALMTRIFFSSLFFILYFYLWECFGMRTCFG</sequence>
<keyword evidence="1" id="KW-0812">Transmembrane</keyword>
<evidence type="ECO:0000256" key="1">
    <source>
        <dbReference type="SAM" id="Phobius"/>
    </source>
</evidence>
<keyword evidence="1" id="KW-1133">Transmembrane helix</keyword>
<evidence type="ECO:0000256" key="2">
    <source>
        <dbReference type="SAM" id="SignalP"/>
    </source>
</evidence>